<accession>A0A6J7W0R2</accession>
<feature type="transmembrane region" description="Helical" evidence="5">
    <location>
        <begin position="135"/>
        <end position="154"/>
    </location>
</feature>
<dbReference type="AlphaFoldDB" id="A0A6J7W0R2"/>
<dbReference type="EMBL" id="CAFBRV010000100">
    <property type="protein sequence ID" value="CAB5119292.1"/>
    <property type="molecule type" value="Genomic_DNA"/>
</dbReference>
<keyword evidence="4 5" id="KW-0472">Membrane</keyword>
<evidence type="ECO:0000313" key="6">
    <source>
        <dbReference type="EMBL" id="CAB5119292.1"/>
    </source>
</evidence>
<protein>
    <submittedName>
        <fullName evidence="6">Unannotated protein</fullName>
    </submittedName>
</protein>
<evidence type="ECO:0000256" key="1">
    <source>
        <dbReference type="ARBA" id="ARBA00004141"/>
    </source>
</evidence>
<feature type="transmembrane region" description="Helical" evidence="5">
    <location>
        <begin position="174"/>
        <end position="194"/>
    </location>
</feature>
<evidence type="ECO:0000256" key="4">
    <source>
        <dbReference type="ARBA" id="ARBA00023136"/>
    </source>
</evidence>
<keyword evidence="2 5" id="KW-0812">Transmembrane</keyword>
<reference evidence="6" key="1">
    <citation type="submission" date="2020-05" db="EMBL/GenBank/DDBJ databases">
        <authorList>
            <person name="Chiriac C."/>
            <person name="Salcher M."/>
            <person name="Ghai R."/>
            <person name="Kavagutti S V."/>
        </authorList>
    </citation>
    <scope>NUCLEOTIDE SEQUENCE</scope>
</reference>
<sequence>MNWIAFAFIGAFAQLIDGALGMGFGLTSSTLLVTMGAGAAVASAAVHAAEMGTTLASGVSHWHAENIDKRILIRLAIPGGIGAFLGATFLSFIDLSTSKIFISTLLLFLGFLLLYRNVVKTEAQVNMVEIKNPNFLTFLGFTGGFVDASGGGGWGPLVTPTLLSTTATQPRKVIGTVSAAEFVVAVSASIGFLANFNRIDINWATVGGLALGGTIAAPIAARLVGKLPTRQLGIMVAIAIILLNGVKIIQA</sequence>
<gene>
    <name evidence="6" type="ORF">UFOPK4410_00947</name>
</gene>
<evidence type="ECO:0000256" key="3">
    <source>
        <dbReference type="ARBA" id="ARBA00022989"/>
    </source>
</evidence>
<evidence type="ECO:0000256" key="2">
    <source>
        <dbReference type="ARBA" id="ARBA00022692"/>
    </source>
</evidence>
<evidence type="ECO:0000256" key="5">
    <source>
        <dbReference type="SAM" id="Phobius"/>
    </source>
</evidence>
<dbReference type="PANTHER" id="PTHR43701">
    <property type="entry name" value="MEMBRANE TRANSPORTER PROTEIN MJ0441-RELATED"/>
    <property type="match status" value="1"/>
</dbReference>
<dbReference type="Pfam" id="PF01925">
    <property type="entry name" value="TauE"/>
    <property type="match status" value="1"/>
</dbReference>
<dbReference type="InterPro" id="IPR002781">
    <property type="entry name" value="TM_pro_TauE-like"/>
</dbReference>
<organism evidence="6">
    <name type="scientific">freshwater metagenome</name>
    <dbReference type="NCBI Taxonomy" id="449393"/>
    <lineage>
        <taxon>unclassified sequences</taxon>
        <taxon>metagenomes</taxon>
        <taxon>ecological metagenomes</taxon>
    </lineage>
</organism>
<feature type="transmembrane region" description="Helical" evidence="5">
    <location>
        <begin position="99"/>
        <end position="115"/>
    </location>
</feature>
<keyword evidence="3 5" id="KW-1133">Transmembrane helix</keyword>
<comment type="subcellular location">
    <subcellularLocation>
        <location evidence="1">Membrane</location>
        <topology evidence="1">Multi-pass membrane protein</topology>
    </subcellularLocation>
</comment>
<dbReference type="PANTHER" id="PTHR43701:SF12">
    <property type="entry name" value="MEMBRANE TRANSPORTER PROTEIN YTNM-RELATED"/>
    <property type="match status" value="1"/>
</dbReference>
<proteinExistence type="predicted"/>
<feature type="transmembrane region" description="Helical" evidence="5">
    <location>
        <begin position="31"/>
        <end position="50"/>
    </location>
</feature>
<name>A0A6J7W0R2_9ZZZZ</name>
<dbReference type="GO" id="GO:0016020">
    <property type="term" value="C:membrane"/>
    <property type="evidence" value="ECO:0007669"/>
    <property type="project" value="UniProtKB-SubCell"/>
</dbReference>
<dbReference type="InterPro" id="IPR051598">
    <property type="entry name" value="TSUP/Inactive_protease-like"/>
</dbReference>
<feature type="transmembrane region" description="Helical" evidence="5">
    <location>
        <begin position="201"/>
        <end position="220"/>
    </location>
</feature>
<feature type="transmembrane region" description="Helical" evidence="5">
    <location>
        <begin position="232"/>
        <end position="249"/>
    </location>
</feature>
<feature type="transmembrane region" description="Helical" evidence="5">
    <location>
        <begin position="71"/>
        <end position="93"/>
    </location>
</feature>